<feature type="compositionally biased region" description="Polar residues" evidence="1">
    <location>
        <begin position="360"/>
        <end position="375"/>
    </location>
</feature>
<feature type="region of interest" description="Disordered" evidence="1">
    <location>
        <begin position="157"/>
        <end position="192"/>
    </location>
</feature>
<feature type="compositionally biased region" description="Polar residues" evidence="1">
    <location>
        <begin position="225"/>
        <end position="237"/>
    </location>
</feature>
<reference evidence="3" key="1">
    <citation type="journal article" date="2024" name="IScience">
        <title>Strigolactones Initiate the Formation of Haustorium-like Structures in Castilleja.</title>
        <authorList>
            <person name="Buerger M."/>
            <person name="Peterson D."/>
            <person name="Chory J."/>
        </authorList>
    </citation>
    <scope>NUCLEOTIDE SEQUENCE [LARGE SCALE GENOMIC DNA]</scope>
</reference>
<evidence type="ECO:0000313" key="3">
    <source>
        <dbReference type="Proteomes" id="UP001632038"/>
    </source>
</evidence>
<name>A0ABD3BRZ7_9LAMI</name>
<gene>
    <name evidence="2" type="ORF">CASFOL_034951</name>
</gene>
<proteinExistence type="predicted"/>
<evidence type="ECO:0000256" key="1">
    <source>
        <dbReference type="SAM" id="MobiDB-lite"/>
    </source>
</evidence>
<dbReference type="SMART" id="SM00384">
    <property type="entry name" value="AT_hook"/>
    <property type="match status" value="7"/>
</dbReference>
<dbReference type="PANTHER" id="PTHR45786:SF66">
    <property type="entry name" value="HOOK MOTIF PROTEIN, PUTATIVE-RELATED"/>
    <property type="match status" value="1"/>
</dbReference>
<keyword evidence="3" id="KW-1185">Reference proteome</keyword>
<protein>
    <recommendedName>
        <fullName evidence="4">Helitron helicase-like domain-containing protein</fullName>
    </recommendedName>
</protein>
<dbReference type="PANTHER" id="PTHR45786">
    <property type="entry name" value="DNA BINDING PROTEIN-LIKE"/>
    <property type="match status" value="1"/>
</dbReference>
<dbReference type="PRINTS" id="PR00929">
    <property type="entry name" value="ATHOOK"/>
</dbReference>
<feature type="region of interest" description="Disordered" evidence="1">
    <location>
        <begin position="225"/>
        <end position="321"/>
    </location>
</feature>
<evidence type="ECO:0000313" key="2">
    <source>
        <dbReference type="EMBL" id="KAL3620039.1"/>
    </source>
</evidence>
<feature type="compositionally biased region" description="Polar residues" evidence="1">
    <location>
        <begin position="291"/>
        <end position="308"/>
    </location>
</feature>
<feature type="region of interest" description="Disordered" evidence="1">
    <location>
        <begin position="1"/>
        <end position="61"/>
    </location>
</feature>
<feature type="compositionally biased region" description="Polar residues" evidence="1">
    <location>
        <begin position="19"/>
        <end position="28"/>
    </location>
</feature>
<sequence length="779" mass="87437">MDEKNSTVPNDVPSGRNAVFSSISTSTAGVHEQSQDPESSTSRRRGRGRPRTIFGPTNRQGINEVITNIGENNNTVATDVPNRRRRFADISTSTAVSNSQSQDPESSTSRRRGRGRPRTIFGPTNRQGINEVITNIGENNNTVATDVPNRRRRFADISTSTAVSNSQSQDPESSTSRRRGRGRPRTIFGPTNRQGINEVITNIGENNNTVATDVPNRRRRFADISTSTAVSNSQSQDPESSTSERRGRGRPRTRFGPVNPPGINEANPNIGENNSTVANDAPSERRRFVDISTSTAVSNSQLQDPESSTTRKRARGRPRTIFGPVNRLGLIEANTNIGENNSTVADDVPSTRRRFEDISTSALVSNSQLQDPESSTTRKRARGRPRTIFGPVNRPRTDEANTNIDPESSTTRRRGRPRTNVAPIIRRGINATNTNIDYWDIGDADQQCQFCRAAFWYAERIRSEHRVANPVYTSCCNRGNITLPRMKTPPSLLLDLTSGNGPRSKHFIQNMRSYNSMFAFTSMGGKIDRSINRGNAPPVFKMHGQNYHYIGGLLPTEGQQPKFAQLYIYDTSNEVSNRINSVRSSENAKTLQEDVVDELKTMLDENNILVKSFRMAREKMAEVGEENVSLKLIGRRSSQPTTYNLPDVSEVAALIVGDFDEQLGNRDIVIQTRSGILQRINELHPSYMGLQYPLLFPYGEDGYRDDYCYSRDRAEGGRKRIKVTVRDFFAYRFHDRSNDDSLLLKCRRLTQQLIVDAYTIVESGRSNEMSFYVRFLHFL</sequence>
<feature type="region of interest" description="Disordered" evidence="1">
    <location>
        <begin position="90"/>
        <end position="127"/>
    </location>
</feature>
<feature type="compositionally biased region" description="Polar residues" evidence="1">
    <location>
        <begin position="400"/>
        <end position="409"/>
    </location>
</feature>
<feature type="region of interest" description="Disordered" evidence="1">
    <location>
        <begin position="360"/>
        <end position="416"/>
    </location>
</feature>
<dbReference type="EMBL" id="JAVIJP010000066">
    <property type="protein sequence ID" value="KAL3620039.1"/>
    <property type="molecule type" value="Genomic_DNA"/>
</dbReference>
<accession>A0ABD3BRZ7</accession>
<dbReference type="Proteomes" id="UP001632038">
    <property type="component" value="Unassembled WGS sequence"/>
</dbReference>
<dbReference type="AlphaFoldDB" id="A0ABD3BRZ7"/>
<feature type="compositionally biased region" description="Polar residues" evidence="1">
    <location>
        <begin position="157"/>
        <end position="170"/>
    </location>
</feature>
<organism evidence="2 3">
    <name type="scientific">Castilleja foliolosa</name>
    <dbReference type="NCBI Taxonomy" id="1961234"/>
    <lineage>
        <taxon>Eukaryota</taxon>
        <taxon>Viridiplantae</taxon>
        <taxon>Streptophyta</taxon>
        <taxon>Embryophyta</taxon>
        <taxon>Tracheophyta</taxon>
        <taxon>Spermatophyta</taxon>
        <taxon>Magnoliopsida</taxon>
        <taxon>eudicotyledons</taxon>
        <taxon>Gunneridae</taxon>
        <taxon>Pentapetalae</taxon>
        <taxon>asterids</taxon>
        <taxon>lamiids</taxon>
        <taxon>Lamiales</taxon>
        <taxon>Orobanchaceae</taxon>
        <taxon>Pedicularideae</taxon>
        <taxon>Castillejinae</taxon>
        <taxon>Castilleja</taxon>
    </lineage>
</organism>
<dbReference type="InterPro" id="IPR017956">
    <property type="entry name" value="AT_hook_DNA-bd_motif"/>
</dbReference>
<feature type="compositionally biased region" description="Polar residues" evidence="1">
    <location>
        <begin position="90"/>
        <end position="103"/>
    </location>
</feature>
<feature type="compositionally biased region" description="Polar residues" evidence="1">
    <location>
        <begin position="266"/>
        <end position="278"/>
    </location>
</feature>
<evidence type="ECO:0008006" key="4">
    <source>
        <dbReference type="Google" id="ProtNLM"/>
    </source>
</evidence>
<comment type="caution">
    <text evidence="2">The sequence shown here is derived from an EMBL/GenBank/DDBJ whole genome shotgun (WGS) entry which is preliminary data.</text>
</comment>